<reference evidence="9" key="1">
    <citation type="submission" date="2016-06" db="EMBL/GenBank/DDBJ databases">
        <title>Four novel species of enterococci isolated from chicken manure.</title>
        <authorList>
            <person name="Van Tyne D."/>
        </authorList>
    </citation>
    <scope>NUCLEOTIDE SEQUENCE [LARGE SCALE GENOMIC DNA]</scope>
    <source>
        <strain evidence="9">JM9A</strain>
    </source>
</reference>
<evidence type="ECO:0000256" key="6">
    <source>
        <dbReference type="ARBA" id="ARBA00023136"/>
    </source>
</evidence>
<dbReference type="PANTHER" id="PTHR42810">
    <property type="entry name" value="PURINE PERMEASE C1399.01C-RELATED"/>
    <property type="match status" value="1"/>
</dbReference>
<feature type="transmembrane region" description="Helical" evidence="7">
    <location>
        <begin position="203"/>
        <end position="222"/>
    </location>
</feature>
<dbReference type="RefSeq" id="WP_161868716.1">
    <property type="nucleotide sequence ID" value="NZ_MAEI02000001.1"/>
</dbReference>
<feature type="transmembrane region" description="Helical" evidence="7">
    <location>
        <begin position="414"/>
        <end position="436"/>
    </location>
</feature>
<keyword evidence="9" id="KW-1185">Reference proteome</keyword>
<comment type="subcellular location">
    <subcellularLocation>
        <location evidence="1">Membrane</location>
        <topology evidence="1">Multi-pass membrane protein</topology>
    </subcellularLocation>
</comment>
<evidence type="ECO:0000256" key="3">
    <source>
        <dbReference type="ARBA" id="ARBA00022448"/>
    </source>
</evidence>
<comment type="caution">
    <text evidence="8">The sequence shown here is derived from an EMBL/GenBank/DDBJ whole genome shotgun (WGS) entry which is preliminary data.</text>
</comment>
<dbReference type="EMBL" id="MAEI02000001">
    <property type="protein sequence ID" value="MEO1782197.1"/>
    <property type="molecule type" value="Genomic_DNA"/>
</dbReference>
<name>A0ABV0F2H8_9ENTE</name>
<feature type="transmembrane region" description="Helical" evidence="7">
    <location>
        <begin position="162"/>
        <end position="183"/>
    </location>
</feature>
<comment type="similarity">
    <text evidence="2">Belongs to the nucleobase:cation symporter-2 (NCS2) (TC 2.A.40) family.</text>
</comment>
<evidence type="ECO:0000256" key="1">
    <source>
        <dbReference type="ARBA" id="ARBA00004141"/>
    </source>
</evidence>
<feature type="transmembrane region" description="Helical" evidence="7">
    <location>
        <begin position="357"/>
        <end position="377"/>
    </location>
</feature>
<evidence type="ECO:0000256" key="4">
    <source>
        <dbReference type="ARBA" id="ARBA00022692"/>
    </source>
</evidence>
<protein>
    <recommendedName>
        <fullName evidence="10">Uracil permease</fullName>
    </recommendedName>
</protein>
<dbReference type="Proteomes" id="UP001429357">
    <property type="component" value="Unassembled WGS sequence"/>
</dbReference>
<evidence type="ECO:0000256" key="7">
    <source>
        <dbReference type="SAM" id="Phobius"/>
    </source>
</evidence>
<evidence type="ECO:0000313" key="9">
    <source>
        <dbReference type="Proteomes" id="UP001429357"/>
    </source>
</evidence>
<sequence>MDNTKENKQGLFEKKTIHQENREIFKWEGKPTFSQTFPLAMQHVVAMVAGCITPALVISGAAGLTEADRVILIQMSLIVSGISTLMMLFPLFGKLGARLPVIMGASFAYVPTMSAVAALYSDTLNDPRKAVGVILGAQLVGGVCAVLLGMTIKVIKRFFPSIVTGTVVFVIGLSLYPIALRYIGGAGSVTAEVAMANGQTMPWGSWQFWLVGGITLATAFVLNNFTKGITKLSSVLFAMIIGYLISIPFGMVDFSKVASADWLKVASPLHFGLRFEPAVIISFVILFIVNSIQAIGDLTSTTVGGMDREPTTSELQGGILGYGVMNIMGALLGAPPTATFSQNVGIVATNKVIARRVFTTAAVVILIAGLFPKLSAILTTVPYPVIGGATLSVFSMITMNGLKLIAKQPLTFRNLTIVGMSVAIGMGFTAVCTEAWNAGMHFIPQELYTAIGTSPVVLATIVAIVLNLLLKETAADRLPEDIK</sequence>
<dbReference type="Pfam" id="PF00860">
    <property type="entry name" value="Xan_ur_permease"/>
    <property type="match status" value="1"/>
</dbReference>
<keyword evidence="5 7" id="KW-1133">Transmembrane helix</keyword>
<feature type="transmembrane region" description="Helical" evidence="7">
    <location>
        <begin position="448"/>
        <end position="470"/>
    </location>
</feature>
<dbReference type="NCBIfam" id="NF037981">
    <property type="entry name" value="NCS2_1"/>
    <property type="match status" value="1"/>
</dbReference>
<evidence type="ECO:0000256" key="5">
    <source>
        <dbReference type="ARBA" id="ARBA00022989"/>
    </source>
</evidence>
<dbReference type="PROSITE" id="PS01116">
    <property type="entry name" value="XANTH_URACIL_PERMASE"/>
    <property type="match status" value="1"/>
</dbReference>
<organism evidence="8 9">
    <name type="scientific">Enterococcus diestrammenae</name>
    <dbReference type="NCBI Taxonomy" id="1155073"/>
    <lineage>
        <taxon>Bacteria</taxon>
        <taxon>Bacillati</taxon>
        <taxon>Bacillota</taxon>
        <taxon>Bacilli</taxon>
        <taxon>Lactobacillales</taxon>
        <taxon>Enterococcaceae</taxon>
        <taxon>Enterococcus</taxon>
    </lineage>
</organism>
<feature type="transmembrane region" description="Helical" evidence="7">
    <location>
        <begin position="234"/>
        <end position="251"/>
    </location>
</feature>
<feature type="transmembrane region" description="Helical" evidence="7">
    <location>
        <begin position="44"/>
        <end position="64"/>
    </location>
</feature>
<feature type="transmembrane region" description="Helical" evidence="7">
    <location>
        <begin position="132"/>
        <end position="150"/>
    </location>
</feature>
<keyword evidence="4 7" id="KW-0812">Transmembrane</keyword>
<reference evidence="8 9" key="2">
    <citation type="submission" date="2024-02" db="EMBL/GenBank/DDBJ databases">
        <title>The Genome Sequence of Enterococcus diestrammenae JM9A.</title>
        <authorList>
            <person name="Earl A."/>
            <person name="Manson A."/>
            <person name="Gilmore M."/>
            <person name="Sanders J."/>
            <person name="Shea T."/>
            <person name="Howe W."/>
            <person name="Livny J."/>
            <person name="Cuomo C."/>
            <person name="Neafsey D."/>
            <person name="Birren B."/>
        </authorList>
    </citation>
    <scope>NUCLEOTIDE SEQUENCE [LARGE SCALE GENOMIC DNA]</scope>
    <source>
        <strain evidence="8 9">JM9A</strain>
    </source>
</reference>
<keyword evidence="6 7" id="KW-0472">Membrane</keyword>
<accession>A0ABV0F2H8</accession>
<dbReference type="InterPro" id="IPR006043">
    <property type="entry name" value="NCS2"/>
</dbReference>
<feature type="transmembrane region" description="Helical" evidence="7">
    <location>
        <begin position="271"/>
        <end position="289"/>
    </location>
</feature>
<keyword evidence="3" id="KW-0813">Transport</keyword>
<dbReference type="InterPro" id="IPR006042">
    <property type="entry name" value="Xan_ur_permease"/>
</dbReference>
<feature type="transmembrane region" description="Helical" evidence="7">
    <location>
        <begin position="70"/>
        <end position="92"/>
    </location>
</feature>
<feature type="transmembrane region" description="Helical" evidence="7">
    <location>
        <begin position="383"/>
        <end position="402"/>
    </location>
</feature>
<evidence type="ECO:0000313" key="8">
    <source>
        <dbReference type="EMBL" id="MEO1782197.1"/>
    </source>
</evidence>
<dbReference type="NCBIfam" id="TIGR00801">
    <property type="entry name" value="ncs2"/>
    <property type="match status" value="1"/>
</dbReference>
<gene>
    <name evidence="8" type="ORF">BAU18_001790</name>
</gene>
<proteinExistence type="inferred from homology"/>
<dbReference type="PANTHER" id="PTHR42810:SF2">
    <property type="entry name" value="PURINE PERMEASE C1399.01C-RELATED"/>
    <property type="match status" value="1"/>
</dbReference>
<evidence type="ECO:0000256" key="2">
    <source>
        <dbReference type="ARBA" id="ARBA00008821"/>
    </source>
</evidence>
<feature type="transmembrane region" description="Helical" evidence="7">
    <location>
        <begin position="99"/>
        <end position="120"/>
    </location>
</feature>
<evidence type="ECO:0008006" key="10">
    <source>
        <dbReference type="Google" id="ProtNLM"/>
    </source>
</evidence>